<accession>A0A8X6H1H5</accession>
<name>A0A8X6H1H5_TRICU</name>
<protein>
    <submittedName>
        <fullName evidence="2">Uncharacterized protein</fullName>
    </submittedName>
</protein>
<comment type="caution">
    <text evidence="2">The sequence shown here is derived from an EMBL/GenBank/DDBJ whole genome shotgun (WGS) entry which is preliminary data.</text>
</comment>
<reference evidence="2" key="1">
    <citation type="submission" date="2020-07" db="EMBL/GenBank/DDBJ databases">
        <title>Multicomponent nature underlies the extraordinary mechanical properties of spider dragline silk.</title>
        <authorList>
            <person name="Kono N."/>
            <person name="Nakamura H."/>
            <person name="Mori M."/>
            <person name="Yoshida Y."/>
            <person name="Ohtoshi R."/>
            <person name="Malay A.D."/>
            <person name="Moran D.A.P."/>
            <person name="Tomita M."/>
            <person name="Numata K."/>
            <person name="Arakawa K."/>
        </authorList>
    </citation>
    <scope>NUCLEOTIDE SEQUENCE</scope>
</reference>
<dbReference type="Proteomes" id="UP000887116">
    <property type="component" value="Unassembled WGS sequence"/>
</dbReference>
<feature type="region of interest" description="Disordered" evidence="1">
    <location>
        <begin position="1"/>
        <end position="45"/>
    </location>
</feature>
<dbReference type="EMBL" id="BMAO01017417">
    <property type="protein sequence ID" value="GFR15511.1"/>
    <property type="molecule type" value="Genomic_DNA"/>
</dbReference>
<organism evidence="2 3">
    <name type="scientific">Trichonephila clavata</name>
    <name type="common">Joro spider</name>
    <name type="synonym">Nephila clavata</name>
    <dbReference type="NCBI Taxonomy" id="2740835"/>
    <lineage>
        <taxon>Eukaryota</taxon>
        <taxon>Metazoa</taxon>
        <taxon>Ecdysozoa</taxon>
        <taxon>Arthropoda</taxon>
        <taxon>Chelicerata</taxon>
        <taxon>Arachnida</taxon>
        <taxon>Araneae</taxon>
        <taxon>Araneomorphae</taxon>
        <taxon>Entelegynae</taxon>
        <taxon>Araneoidea</taxon>
        <taxon>Nephilidae</taxon>
        <taxon>Trichonephila</taxon>
    </lineage>
</organism>
<evidence type="ECO:0000313" key="3">
    <source>
        <dbReference type="Proteomes" id="UP000887116"/>
    </source>
</evidence>
<gene>
    <name evidence="2" type="ORF">TNCT_632141</name>
</gene>
<keyword evidence="3" id="KW-1185">Reference proteome</keyword>
<evidence type="ECO:0000313" key="2">
    <source>
        <dbReference type="EMBL" id="GFR15511.1"/>
    </source>
</evidence>
<sequence length="98" mass="10547">MRRKDENSIGKTTDAAKETESSIGKTADAAKRSKSTQGKTSDADKLTLIALRKSDDAIVDLALETPKIVIEYLKEATRCISKRPAPKQTPGQADCPGD</sequence>
<feature type="compositionally biased region" description="Basic and acidic residues" evidence="1">
    <location>
        <begin position="1"/>
        <end position="20"/>
    </location>
</feature>
<evidence type="ECO:0000256" key="1">
    <source>
        <dbReference type="SAM" id="MobiDB-lite"/>
    </source>
</evidence>
<dbReference type="AlphaFoldDB" id="A0A8X6H1H5"/>
<proteinExistence type="predicted"/>